<gene>
    <name evidence="2" type="ORF">OC929_13185</name>
</gene>
<feature type="region of interest" description="Disordered" evidence="1">
    <location>
        <begin position="604"/>
        <end position="630"/>
    </location>
</feature>
<evidence type="ECO:0000313" key="3">
    <source>
        <dbReference type="Proteomes" id="UP001139994"/>
    </source>
</evidence>
<feature type="region of interest" description="Disordered" evidence="1">
    <location>
        <begin position="674"/>
        <end position="714"/>
    </location>
</feature>
<protein>
    <submittedName>
        <fullName evidence="2">Uncharacterized protein</fullName>
    </submittedName>
</protein>
<feature type="region of interest" description="Disordered" evidence="1">
    <location>
        <begin position="1"/>
        <end position="21"/>
    </location>
</feature>
<reference evidence="2" key="1">
    <citation type="journal article" date="2022" name="Microbiol. Spectr.">
        <title>An Nuclear Magnetic Resonance Fingerprint Matching Approach for the Identification and Structural Re-Evaluation of Pseudomonas Lipopeptides.</title>
        <authorList>
            <person name="De Roo V."/>
            <person name="Verleysen Y."/>
            <person name="Kovacs B."/>
            <person name="De Vleeschouwer M."/>
            <person name="Muangkaew P."/>
            <person name="Girard L."/>
            <person name="Hofte M."/>
            <person name="De Mot R."/>
            <person name="Madder A."/>
            <person name="Geudens N."/>
            <person name="Martins J.C."/>
        </authorList>
    </citation>
    <scope>NUCLEOTIDE SEQUENCE</scope>
    <source>
        <strain evidence="2">COR51</strain>
    </source>
</reference>
<reference evidence="2" key="3">
    <citation type="journal article" date="2023" name="mSystems">
        <title>Charting the Lipopeptidome of Nonpathogenic Pseudomonas.</title>
        <authorList>
            <person name="Cesa-Luna C."/>
            <person name="Geudens N."/>
            <person name="Girard L."/>
            <person name="De Roo V."/>
            <person name="Maklad H.R."/>
            <person name="Martins J.C."/>
            <person name="Hofte M."/>
            <person name="De Mot R."/>
        </authorList>
    </citation>
    <scope>NUCLEOTIDE SEQUENCE</scope>
    <source>
        <strain evidence="2">COR51</strain>
    </source>
</reference>
<proteinExistence type="predicted"/>
<organism evidence="2 3">
    <name type="scientific">Pseudomonas peradeniyensis</name>
    <dbReference type="NCBI Taxonomy" id="2745488"/>
    <lineage>
        <taxon>Bacteria</taxon>
        <taxon>Pseudomonadati</taxon>
        <taxon>Pseudomonadota</taxon>
        <taxon>Gammaproteobacteria</taxon>
        <taxon>Pseudomonadales</taxon>
        <taxon>Pseudomonadaceae</taxon>
        <taxon>Pseudomonas</taxon>
    </lineage>
</organism>
<dbReference type="RefSeq" id="WP_262951588.1">
    <property type="nucleotide sequence ID" value="NZ_JAOSLA010000017.1"/>
</dbReference>
<reference evidence="2" key="2">
    <citation type="submission" date="2022-09" db="EMBL/GenBank/DDBJ databases">
        <authorList>
            <person name="Cesa-Luna C."/>
            <person name="Girard L."/>
            <person name="Lood C."/>
            <person name="Hofte M."/>
            <person name="De Mot R."/>
        </authorList>
    </citation>
    <scope>NUCLEOTIDE SEQUENCE</scope>
    <source>
        <strain evidence="2">COR51</strain>
    </source>
</reference>
<sequence length="714" mass="77149">MSKRSSRIDVHTPVHTPGKVPSQSIAYSGRCKCPIVYKAKRKRSPGILGFPDHLVFPDDALAEPPSPGAADNLLLASVKNDTLKLTFPVPATIMDPDGDKVQLVVDDVPLEPPVTFTGKIPGDPFEIDLPASVRTEGTHTIIYKVIYSGGGTESGPPQSFVVDLTAPGEPLLAELIVDELIKTKGLTSDKLKEDNGEQYLECTIAGYGGIAAGDIIEGTIRSTLRSRRKARGSMRRRPKDELTLRFLRADIEALGDGTLDFTYKVTDRAGNVSMASRPLTLKVLLKGELTGLLAPQIAAHNDGLIIDAEAREPLELVVPAHPGPPKIQPGDMIELVWGDAVHGLVAIPGGEEGNPQTLYPSYAALYDTWKKTTAGANLVASIDVFYRIIRNGIVAGTSAITTVAVNLFQVGGDPNPDPEDPVHPNLRPPYLETASKKYNEIPSDEFDQDATIYIPLYDRTFPPRKVLEEGDKVSVIYGAIAFPVRIVTEQEADGTADLQFTLTAAQIAQEGSGSKPLYFMVTRAITGGAENTSLSYEQPITVHGNDELPGEGSLEDGKYIPLNASGRITKDEINRGVKFITPHYANKKPGNRISIELYQAAGGSHAGNETPIEGSKYTFSKPVGEDDKDKETEFEIPAHHLLFPNNFCHIHVTWTATNEFGSVSNSTTPLVIVDTRGENAESKNKKKKKGKGKGKGKGKDQTKTKSKSKSKPKP</sequence>
<evidence type="ECO:0000313" key="2">
    <source>
        <dbReference type="EMBL" id="MCU7239011.1"/>
    </source>
</evidence>
<feature type="compositionally biased region" description="Basic residues" evidence="1">
    <location>
        <begin position="704"/>
        <end position="714"/>
    </location>
</feature>
<accession>A0ABT2VBC9</accession>
<evidence type="ECO:0000256" key="1">
    <source>
        <dbReference type="SAM" id="MobiDB-lite"/>
    </source>
</evidence>
<comment type="caution">
    <text evidence="2">The sequence shown here is derived from an EMBL/GenBank/DDBJ whole genome shotgun (WGS) entry which is preliminary data.</text>
</comment>
<dbReference type="EMBL" id="JAOSLA010000017">
    <property type="protein sequence ID" value="MCU7239011.1"/>
    <property type="molecule type" value="Genomic_DNA"/>
</dbReference>
<keyword evidence="3" id="KW-1185">Reference proteome</keyword>
<feature type="compositionally biased region" description="Basic residues" evidence="1">
    <location>
        <begin position="684"/>
        <end position="696"/>
    </location>
</feature>
<dbReference type="Proteomes" id="UP001139994">
    <property type="component" value="Unassembled WGS sequence"/>
</dbReference>
<name>A0ABT2VBC9_9PSED</name>
<feature type="compositionally biased region" description="Basic and acidic residues" evidence="1">
    <location>
        <begin position="1"/>
        <end position="12"/>
    </location>
</feature>